<dbReference type="EMBL" id="BAABGX010000002">
    <property type="protein sequence ID" value="GAA4303490.1"/>
    <property type="molecule type" value="Genomic_DNA"/>
</dbReference>
<reference evidence="2" key="1">
    <citation type="journal article" date="2019" name="Int. J. Syst. Evol. Microbiol.">
        <title>The Global Catalogue of Microorganisms (GCM) 10K type strain sequencing project: providing services to taxonomists for standard genome sequencing and annotation.</title>
        <authorList>
            <consortium name="The Broad Institute Genomics Platform"/>
            <consortium name="The Broad Institute Genome Sequencing Center for Infectious Disease"/>
            <person name="Wu L."/>
            <person name="Ma J."/>
        </authorList>
    </citation>
    <scope>NUCLEOTIDE SEQUENCE [LARGE SCALE GENOMIC DNA]</scope>
    <source>
        <strain evidence="2">JCM 17917</strain>
    </source>
</reference>
<evidence type="ECO:0008006" key="3">
    <source>
        <dbReference type="Google" id="ProtNLM"/>
    </source>
</evidence>
<accession>A0ABP8FGR5</accession>
<dbReference type="Proteomes" id="UP001501844">
    <property type="component" value="Unassembled WGS sequence"/>
</dbReference>
<evidence type="ECO:0000313" key="1">
    <source>
        <dbReference type="EMBL" id="GAA4303490.1"/>
    </source>
</evidence>
<protein>
    <recommendedName>
        <fullName evidence="3">SpoIIAA-like</fullName>
    </recommendedName>
</protein>
<keyword evidence="2" id="KW-1185">Reference proteome</keyword>
<dbReference type="RefSeq" id="WP_345164488.1">
    <property type="nucleotide sequence ID" value="NZ_BAABGX010000002.1"/>
</dbReference>
<evidence type="ECO:0000313" key="2">
    <source>
        <dbReference type="Proteomes" id="UP001501844"/>
    </source>
</evidence>
<sequence length="149" mass="17051">MTLEVQMEEPLATYAIDTNDARRSLTLHWRGFVSSDVYQEGMLEALKTSRQAGLLFWILDTKDMKVIRQADQEWTVATWFPQFQLLGVQKFAIVVSDDIFNQMAISSMIAKIRPQIQAEVEYFQTMTEAVNWVQEMKGLSSTSGLFSGK</sequence>
<organism evidence="1 2">
    <name type="scientific">Nibribacter koreensis</name>
    <dbReference type="NCBI Taxonomy" id="1084519"/>
    <lineage>
        <taxon>Bacteria</taxon>
        <taxon>Pseudomonadati</taxon>
        <taxon>Bacteroidota</taxon>
        <taxon>Cytophagia</taxon>
        <taxon>Cytophagales</taxon>
        <taxon>Hymenobacteraceae</taxon>
        <taxon>Nibribacter</taxon>
    </lineage>
</organism>
<proteinExistence type="predicted"/>
<comment type="caution">
    <text evidence="1">The sequence shown here is derived from an EMBL/GenBank/DDBJ whole genome shotgun (WGS) entry which is preliminary data.</text>
</comment>
<name>A0ABP8FGR5_9BACT</name>
<gene>
    <name evidence="1" type="ORF">GCM10023183_16200</name>
</gene>